<dbReference type="GO" id="GO:0005975">
    <property type="term" value="P:carbohydrate metabolic process"/>
    <property type="evidence" value="ECO:0007669"/>
    <property type="project" value="InterPro"/>
</dbReference>
<reference evidence="2 3" key="1">
    <citation type="submission" date="2018-05" db="EMBL/GenBank/DDBJ databases">
        <title>Amnibacterium sp. M8JJ-5, whole genome shotgun sequence.</title>
        <authorList>
            <person name="Tuo L."/>
        </authorList>
    </citation>
    <scope>NUCLEOTIDE SEQUENCE [LARGE SCALE GENOMIC DNA]</scope>
    <source>
        <strain evidence="2 3">M8JJ-5</strain>
    </source>
</reference>
<keyword evidence="3" id="KW-1185">Reference proteome</keyword>
<gene>
    <name evidence="2" type="ORF">DDQ50_01635</name>
</gene>
<sequence>MLYLDSADRTALTPLLETGIFSGVTTNPLILHRAGLTATDLPALADWVAGFDGARFFAQATGRTIADVRASADRVAALGDRVVIKLVCNTAGLTVAKELTDAGREVLITAVYHPTQMLLASAVSAQFIAPYVRRSGEAGRDGTALVRGLRELGSETGPRILAASLSTVEMLQSAMEAGSHDATISPALASSLLDDELTGAAAEEFEAVAR</sequence>
<dbReference type="Pfam" id="PF00923">
    <property type="entry name" value="TAL_FSA"/>
    <property type="match status" value="1"/>
</dbReference>
<keyword evidence="1" id="KW-0704">Schiff base</keyword>
<evidence type="ECO:0008006" key="4">
    <source>
        <dbReference type="Google" id="ProtNLM"/>
    </source>
</evidence>
<dbReference type="SUPFAM" id="SSF51569">
    <property type="entry name" value="Aldolase"/>
    <property type="match status" value="1"/>
</dbReference>
<dbReference type="PANTHER" id="PTHR10683">
    <property type="entry name" value="TRANSALDOLASE"/>
    <property type="match status" value="1"/>
</dbReference>
<evidence type="ECO:0000313" key="2">
    <source>
        <dbReference type="EMBL" id="PVZ95252.1"/>
    </source>
</evidence>
<name>A0A2V1HU88_9MICO</name>
<protein>
    <recommendedName>
        <fullName evidence="4">Transaldolase</fullName>
    </recommendedName>
</protein>
<dbReference type="PANTHER" id="PTHR10683:SF40">
    <property type="entry name" value="FRUCTOSE-6-PHOSPHATE ALDOLASE 1-RELATED"/>
    <property type="match status" value="1"/>
</dbReference>
<dbReference type="EMBL" id="QEOP01000001">
    <property type="protein sequence ID" value="PVZ95252.1"/>
    <property type="molecule type" value="Genomic_DNA"/>
</dbReference>
<dbReference type="OrthoDB" id="9807051at2"/>
<dbReference type="Proteomes" id="UP000244893">
    <property type="component" value="Unassembled WGS sequence"/>
</dbReference>
<dbReference type="InterPro" id="IPR001585">
    <property type="entry name" value="TAL/FSA"/>
</dbReference>
<dbReference type="Gene3D" id="3.20.20.70">
    <property type="entry name" value="Aldolase class I"/>
    <property type="match status" value="1"/>
</dbReference>
<dbReference type="RefSeq" id="WP_116754989.1">
    <property type="nucleotide sequence ID" value="NZ_JBHUEX010000001.1"/>
</dbReference>
<dbReference type="InterPro" id="IPR013785">
    <property type="entry name" value="Aldolase_TIM"/>
</dbReference>
<accession>A0A2V1HU88</accession>
<proteinExistence type="predicted"/>
<comment type="caution">
    <text evidence="2">The sequence shown here is derived from an EMBL/GenBank/DDBJ whole genome shotgun (WGS) entry which is preliminary data.</text>
</comment>
<evidence type="ECO:0000256" key="1">
    <source>
        <dbReference type="ARBA" id="ARBA00023270"/>
    </source>
</evidence>
<evidence type="ECO:0000313" key="3">
    <source>
        <dbReference type="Proteomes" id="UP000244893"/>
    </source>
</evidence>
<dbReference type="AlphaFoldDB" id="A0A2V1HU88"/>
<organism evidence="2 3">
    <name type="scientific">Amnibacterium flavum</name>
    <dbReference type="NCBI Taxonomy" id="2173173"/>
    <lineage>
        <taxon>Bacteria</taxon>
        <taxon>Bacillati</taxon>
        <taxon>Actinomycetota</taxon>
        <taxon>Actinomycetes</taxon>
        <taxon>Micrococcales</taxon>
        <taxon>Microbacteriaceae</taxon>
        <taxon>Amnibacterium</taxon>
    </lineage>
</organism>